<organism evidence="1 2">
    <name type="scientific">Pontibacter saemangeumensis</name>
    <dbReference type="NCBI Taxonomy" id="1084525"/>
    <lineage>
        <taxon>Bacteria</taxon>
        <taxon>Pseudomonadati</taxon>
        <taxon>Bacteroidota</taxon>
        <taxon>Cytophagia</taxon>
        <taxon>Cytophagales</taxon>
        <taxon>Hymenobacteraceae</taxon>
        <taxon>Pontibacter</taxon>
    </lineage>
</organism>
<sequence>MHNFFAAILYDPRIGVSHIALYMALYRCWIKEGGTGPVSAFSHEIMPIAKIAGSATYHRVLRELDEYGYLKYEPSFNRMRRSRMYLAEPAALDAGN</sequence>
<protein>
    <recommendedName>
        <fullName evidence="3">Helix-turn-helix domain-containing protein</fullName>
    </recommendedName>
</protein>
<reference evidence="2" key="1">
    <citation type="journal article" date="2019" name="Int. J. Syst. Evol. Microbiol.">
        <title>The Global Catalogue of Microorganisms (GCM) 10K type strain sequencing project: providing services to taxonomists for standard genome sequencing and annotation.</title>
        <authorList>
            <consortium name="The Broad Institute Genomics Platform"/>
            <consortium name="The Broad Institute Genome Sequencing Center for Infectious Disease"/>
            <person name="Wu L."/>
            <person name="Ma J."/>
        </authorList>
    </citation>
    <scope>NUCLEOTIDE SEQUENCE [LARGE SCALE GENOMIC DNA]</scope>
    <source>
        <strain evidence="2">JCM 17926</strain>
    </source>
</reference>
<evidence type="ECO:0000313" key="2">
    <source>
        <dbReference type="Proteomes" id="UP001500552"/>
    </source>
</evidence>
<keyword evidence="2" id="KW-1185">Reference proteome</keyword>
<gene>
    <name evidence="1" type="ORF">GCM10023188_15880</name>
</gene>
<comment type="caution">
    <text evidence="1">The sequence shown here is derived from an EMBL/GenBank/DDBJ whole genome shotgun (WGS) entry which is preliminary data.</text>
</comment>
<dbReference type="EMBL" id="BAABHC010000005">
    <property type="protein sequence ID" value="GAA4429898.1"/>
    <property type="molecule type" value="Genomic_DNA"/>
</dbReference>
<evidence type="ECO:0000313" key="1">
    <source>
        <dbReference type="EMBL" id="GAA4429898.1"/>
    </source>
</evidence>
<dbReference type="Proteomes" id="UP001500552">
    <property type="component" value="Unassembled WGS sequence"/>
</dbReference>
<name>A0ABP8LIU3_9BACT</name>
<accession>A0ABP8LIU3</accession>
<evidence type="ECO:0008006" key="3">
    <source>
        <dbReference type="Google" id="ProtNLM"/>
    </source>
</evidence>
<proteinExistence type="predicted"/>